<evidence type="ECO:0000256" key="3">
    <source>
        <dbReference type="ARBA" id="ARBA00022917"/>
    </source>
</evidence>
<evidence type="ECO:0000313" key="6">
    <source>
        <dbReference type="Proteomes" id="UP000053815"/>
    </source>
</evidence>
<dbReference type="InterPro" id="IPR000649">
    <property type="entry name" value="IF-2B-related"/>
</dbReference>
<protein>
    <submittedName>
        <fullName evidence="5">Uncharacterized protein</fullName>
    </submittedName>
</protein>
<evidence type="ECO:0000256" key="2">
    <source>
        <dbReference type="ARBA" id="ARBA00022540"/>
    </source>
</evidence>
<dbReference type="PANTHER" id="PTHR45860:SF1">
    <property type="entry name" value="TRANSLATION INITIATION FACTOR EIF-2B SUBUNIT ALPHA"/>
    <property type="match status" value="1"/>
</dbReference>
<dbReference type="OrthoDB" id="10249309at2759"/>
<dbReference type="SUPFAM" id="SSF100950">
    <property type="entry name" value="NagB/RpiA/CoA transferase-like"/>
    <property type="match status" value="1"/>
</dbReference>
<gene>
    <name evidence="5" type="ORF">MAM1_0202d07909</name>
</gene>
<dbReference type="InterPro" id="IPR051501">
    <property type="entry name" value="eIF2B_alpha/beta/delta"/>
</dbReference>
<sequence length="92" mass="10453">MRLVEFCKEDELGRFRTESVQSWKGKNVEDSTSYKFVRVYPLNQYDIRSTTGDSEAIDKLALSNPLVDYTAPQYITLLLNDLGVLTPSGVMN</sequence>
<name>A0A0C9N1E6_9FUNG</name>
<dbReference type="STRING" id="91626.A0A0C9N1E6"/>
<dbReference type="AlphaFoldDB" id="A0A0C9N1E6"/>
<organism evidence="5">
    <name type="scientific">Mucor ambiguus</name>
    <dbReference type="NCBI Taxonomy" id="91626"/>
    <lineage>
        <taxon>Eukaryota</taxon>
        <taxon>Fungi</taxon>
        <taxon>Fungi incertae sedis</taxon>
        <taxon>Mucoromycota</taxon>
        <taxon>Mucoromycotina</taxon>
        <taxon>Mucoromycetes</taxon>
        <taxon>Mucorales</taxon>
        <taxon>Mucorineae</taxon>
        <taxon>Mucoraceae</taxon>
        <taxon>Mucor</taxon>
    </lineage>
</organism>
<dbReference type="Proteomes" id="UP000053815">
    <property type="component" value="Unassembled WGS sequence"/>
</dbReference>
<keyword evidence="6" id="KW-1185">Reference proteome</keyword>
<dbReference type="GO" id="GO:0005085">
    <property type="term" value="F:guanyl-nucleotide exchange factor activity"/>
    <property type="evidence" value="ECO:0007669"/>
    <property type="project" value="TreeGrafter"/>
</dbReference>
<evidence type="ECO:0000313" key="5">
    <source>
        <dbReference type="EMBL" id="GAN08398.1"/>
    </source>
</evidence>
<dbReference type="PANTHER" id="PTHR45860">
    <property type="entry name" value="TRANSLATION INITIATION FACTOR EIF-2B SUBUNIT ALPHA"/>
    <property type="match status" value="1"/>
</dbReference>
<accession>A0A0C9N1E6</accession>
<keyword evidence="3" id="KW-0648">Protein biosynthesis</keyword>
<dbReference type="InterPro" id="IPR042529">
    <property type="entry name" value="IF_2B-like_C"/>
</dbReference>
<dbReference type="GO" id="GO:0005851">
    <property type="term" value="C:eukaryotic translation initiation factor 2B complex"/>
    <property type="evidence" value="ECO:0007669"/>
    <property type="project" value="TreeGrafter"/>
</dbReference>
<dbReference type="GO" id="GO:0003743">
    <property type="term" value="F:translation initiation factor activity"/>
    <property type="evidence" value="ECO:0007669"/>
    <property type="project" value="UniProtKB-KW"/>
</dbReference>
<evidence type="ECO:0000256" key="1">
    <source>
        <dbReference type="ARBA" id="ARBA00007251"/>
    </source>
</evidence>
<dbReference type="Pfam" id="PF01008">
    <property type="entry name" value="IF-2B"/>
    <property type="match status" value="1"/>
</dbReference>
<reference evidence="5" key="1">
    <citation type="submission" date="2014-09" db="EMBL/GenBank/DDBJ databases">
        <title>Draft genome sequence of an oleaginous Mucoromycotina fungus Mucor ambiguus NBRC6742.</title>
        <authorList>
            <person name="Takeda I."/>
            <person name="Yamane N."/>
            <person name="Morita T."/>
            <person name="Tamano K."/>
            <person name="Machida M."/>
            <person name="Baker S."/>
            <person name="Koike H."/>
        </authorList>
    </citation>
    <scope>NUCLEOTIDE SEQUENCE</scope>
    <source>
        <strain evidence="5">NBRC 6742</strain>
    </source>
</reference>
<dbReference type="EMBL" id="DF836491">
    <property type="protein sequence ID" value="GAN08398.1"/>
    <property type="molecule type" value="Genomic_DNA"/>
</dbReference>
<evidence type="ECO:0000256" key="4">
    <source>
        <dbReference type="RuleBase" id="RU003814"/>
    </source>
</evidence>
<comment type="similarity">
    <text evidence="1 4">Belongs to the eIF-2B alpha/beta/delta subunits family.</text>
</comment>
<proteinExistence type="inferred from homology"/>
<dbReference type="InterPro" id="IPR037171">
    <property type="entry name" value="NagB/RpiA_transferase-like"/>
</dbReference>
<keyword evidence="2" id="KW-0396">Initiation factor</keyword>
<dbReference type="Gene3D" id="3.40.50.10470">
    <property type="entry name" value="Translation initiation factor eif-2b, domain 2"/>
    <property type="match status" value="1"/>
</dbReference>